<gene>
    <name evidence="3" type="ORF">FB473_002888</name>
</gene>
<evidence type="ECO:0000313" key="4">
    <source>
        <dbReference type="Proteomes" id="UP000749311"/>
    </source>
</evidence>
<dbReference type="NCBIfam" id="TIGR04336">
    <property type="entry name" value="AmmeMemoSam_B"/>
    <property type="match status" value="1"/>
</dbReference>
<dbReference type="PANTHER" id="PTHR11060:SF0">
    <property type="entry name" value="PROTEIN MEMO1"/>
    <property type="match status" value="1"/>
</dbReference>
<evidence type="ECO:0000256" key="1">
    <source>
        <dbReference type="ARBA" id="ARBA00006315"/>
    </source>
</evidence>
<comment type="similarity">
    <text evidence="1 2">Belongs to the MEMO1 family.</text>
</comment>
<dbReference type="Pfam" id="PF01875">
    <property type="entry name" value="Memo"/>
    <property type="match status" value="1"/>
</dbReference>
<comment type="caution">
    <text evidence="3">The sequence shown here is derived from an EMBL/GenBank/DDBJ whole genome shotgun (WGS) entry which is preliminary data.</text>
</comment>
<dbReference type="EMBL" id="JAAMOZ010000002">
    <property type="protein sequence ID" value="NIH58196.1"/>
    <property type="molecule type" value="Genomic_DNA"/>
</dbReference>
<reference evidence="3 4" key="1">
    <citation type="submission" date="2020-02" db="EMBL/GenBank/DDBJ databases">
        <title>Sequencing the genomes of 1000 actinobacteria strains.</title>
        <authorList>
            <person name="Klenk H.-P."/>
        </authorList>
    </citation>
    <scope>NUCLEOTIDE SEQUENCE [LARGE SCALE GENOMIC DNA]</scope>
    <source>
        <strain evidence="3 4">DSM 19609</strain>
    </source>
</reference>
<name>A0ABX0SN51_9ACTN</name>
<accession>A0ABX0SN51</accession>
<dbReference type="InterPro" id="IPR002737">
    <property type="entry name" value="MEMO1_fam"/>
</dbReference>
<evidence type="ECO:0000256" key="2">
    <source>
        <dbReference type="HAMAP-Rule" id="MF_00055"/>
    </source>
</evidence>
<dbReference type="RefSeq" id="WP_167170085.1">
    <property type="nucleotide sequence ID" value="NZ_BAAAOO010000009.1"/>
</dbReference>
<sequence length="306" mass="32513">MTTRPPAVAGSFYPADPVGLAATVDALLSRARHLGDRPIDAHDGDAHRMLDEHARDDRLDDYVPRPRVVPSSVAPPKALISPHAGYVFSGSTAALGFAALDPGERPITRVVVACPTHRVGVRGIALPDADAFVTPLGTIPVDRETTSRIATLPQVVVRPDVHAQEHAIEVQLPFLQRVLDEFSLVPLAVGDVPPEVAAAALDACWGGPETLVIVSSDLSHYHPYEQARSLDQDTVARILRVEGPVGDQRACGVRALNGLLAAAPGHRLRPTLLGMCNSGDTRGDRSGVVGYASIAWHEGARREDVA</sequence>
<proteinExistence type="inferred from homology"/>
<dbReference type="HAMAP" id="MF_00055">
    <property type="entry name" value="MEMO1"/>
    <property type="match status" value="1"/>
</dbReference>
<dbReference type="PANTHER" id="PTHR11060">
    <property type="entry name" value="PROTEIN MEMO1"/>
    <property type="match status" value="1"/>
</dbReference>
<dbReference type="Gene3D" id="3.40.830.10">
    <property type="entry name" value="LigB-like"/>
    <property type="match status" value="1"/>
</dbReference>
<dbReference type="Proteomes" id="UP000749311">
    <property type="component" value="Unassembled WGS sequence"/>
</dbReference>
<keyword evidence="4" id="KW-1185">Reference proteome</keyword>
<protein>
    <recommendedName>
        <fullName evidence="2">MEMO1 family protein FB473_002888</fullName>
    </recommendedName>
</protein>
<dbReference type="CDD" id="cd07361">
    <property type="entry name" value="MEMO_like"/>
    <property type="match status" value="1"/>
</dbReference>
<organism evidence="3 4">
    <name type="scientific">Brooklawnia cerclae</name>
    <dbReference type="NCBI Taxonomy" id="349934"/>
    <lineage>
        <taxon>Bacteria</taxon>
        <taxon>Bacillati</taxon>
        <taxon>Actinomycetota</taxon>
        <taxon>Actinomycetes</taxon>
        <taxon>Propionibacteriales</taxon>
        <taxon>Propionibacteriaceae</taxon>
        <taxon>Brooklawnia</taxon>
    </lineage>
</organism>
<evidence type="ECO:0000313" key="3">
    <source>
        <dbReference type="EMBL" id="NIH58196.1"/>
    </source>
</evidence>